<dbReference type="PROSITE" id="PS00862">
    <property type="entry name" value="OX2_COVAL_FAD"/>
    <property type="match status" value="1"/>
</dbReference>
<protein>
    <submittedName>
        <fullName evidence="8">Oxidoreductase</fullName>
    </submittedName>
</protein>
<evidence type="ECO:0000256" key="1">
    <source>
        <dbReference type="ARBA" id="ARBA00001974"/>
    </source>
</evidence>
<dbReference type="Gene3D" id="3.30.465.10">
    <property type="match status" value="1"/>
</dbReference>
<dbReference type="InterPro" id="IPR036318">
    <property type="entry name" value="FAD-bd_PCMH-like_sf"/>
</dbReference>
<dbReference type="RefSeq" id="WP_281902375.1">
    <property type="nucleotide sequence ID" value="NZ_BSDI01000044.1"/>
</dbReference>
<dbReference type="Gene3D" id="3.40.462.20">
    <property type="match status" value="1"/>
</dbReference>
<evidence type="ECO:0000313" key="8">
    <source>
        <dbReference type="EMBL" id="GLI01391.1"/>
    </source>
</evidence>
<sequence>MNQDAIRNGFAGPVHLPGDPGYDTHRQPLYPTIDPRPAAVVEASGPADVRAAVVAARRHDLPLAVQATGHGTHVAADGALLLKTSGMASVLVDPDRGVARVGPGARWGAVLEAAAPFGLAPLSGSSPSVGVTGYTLGGGLGWLARRYGFAADSVLRADVVTADGRLRTVSADRDPELFWALRGGGGNFGIVTSLEFRLYPVDRVLAGFAYFPADRAAETLAWYRDWAATAPDELSTAALLRRMPDTDDVPAAVRGKRVVMIKAMYAGDPDRGRCLLNPLWSVAGPALVDELRPVRYADAAMGGTPARYLDMFRALPDAALEALAGAHAAPDSPISTVEIRQWGGAMANAGPDAGPAGHREARFSVIVDAVVPELASALRPHGMGATFLNVLADPTRTATAYTAENHRRLREAKAAYDPENVFRAGHNIRPSSVIRASLKSS</sequence>
<keyword evidence="3" id="KW-0285">Flavoprotein</keyword>
<dbReference type="PROSITE" id="PS51387">
    <property type="entry name" value="FAD_PCMH"/>
    <property type="match status" value="1"/>
</dbReference>
<dbReference type="Pfam" id="PF08031">
    <property type="entry name" value="BBE"/>
    <property type="match status" value="1"/>
</dbReference>
<keyword evidence="9" id="KW-1185">Reference proteome</keyword>
<keyword evidence="5" id="KW-0560">Oxidoreductase</keyword>
<accession>A0ABQ5R4B8</accession>
<proteinExistence type="inferred from homology"/>
<dbReference type="Pfam" id="PF01565">
    <property type="entry name" value="FAD_binding_4"/>
    <property type="match status" value="1"/>
</dbReference>
<evidence type="ECO:0000259" key="7">
    <source>
        <dbReference type="PROSITE" id="PS51387"/>
    </source>
</evidence>
<dbReference type="InterPro" id="IPR016166">
    <property type="entry name" value="FAD-bd_PCMH"/>
</dbReference>
<evidence type="ECO:0000256" key="5">
    <source>
        <dbReference type="ARBA" id="ARBA00023002"/>
    </source>
</evidence>
<feature type="region of interest" description="Disordered" evidence="6">
    <location>
        <begin position="1"/>
        <end position="20"/>
    </location>
</feature>
<name>A0ABQ5R4B8_9ACTN</name>
<evidence type="ECO:0000256" key="3">
    <source>
        <dbReference type="ARBA" id="ARBA00022630"/>
    </source>
</evidence>
<dbReference type="PANTHER" id="PTHR42973:SF39">
    <property type="entry name" value="FAD-BINDING PCMH-TYPE DOMAIN-CONTAINING PROTEIN"/>
    <property type="match status" value="1"/>
</dbReference>
<reference evidence="8" key="1">
    <citation type="submission" date="2022-12" db="EMBL/GenBank/DDBJ databases">
        <title>New Phytohabitans aurantiacus sp. RD004123 nov., an actinomycete isolated from soil.</title>
        <authorList>
            <person name="Triningsih D.W."/>
            <person name="Harunari E."/>
            <person name="Igarashi Y."/>
        </authorList>
    </citation>
    <scope>NUCLEOTIDE SEQUENCE</scope>
    <source>
        <strain evidence="8">RD004123</strain>
    </source>
</reference>
<dbReference type="PANTHER" id="PTHR42973">
    <property type="entry name" value="BINDING OXIDOREDUCTASE, PUTATIVE (AFU_ORTHOLOGUE AFUA_1G17690)-RELATED"/>
    <property type="match status" value="1"/>
</dbReference>
<feature type="domain" description="FAD-binding PCMH-type" evidence="7">
    <location>
        <begin position="33"/>
        <end position="201"/>
    </location>
</feature>
<gene>
    <name evidence="8" type="ORF">Pa4123_66670</name>
</gene>
<dbReference type="SUPFAM" id="SSF56176">
    <property type="entry name" value="FAD-binding/transporter-associated domain-like"/>
    <property type="match status" value="1"/>
</dbReference>
<comment type="cofactor">
    <cofactor evidence="1">
        <name>FAD</name>
        <dbReference type="ChEBI" id="CHEBI:57692"/>
    </cofactor>
</comment>
<dbReference type="InterPro" id="IPR012951">
    <property type="entry name" value="BBE"/>
</dbReference>
<dbReference type="EMBL" id="BSDI01000044">
    <property type="protein sequence ID" value="GLI01391.1"/>
    <property type="molecule type" value="Genomic_DNA"/>
</dbReference>
<dbReference type="InterPro" id="IPR006094">
    <property type="entry name" value="Oxid_FAD_bind_N"/>
</dbReference>
<evidence type="ECO:0000313" key="9">
    <source>
        <dbReference type="Proteomes" id="UP001144280"/>
    </source>
</evidence>
<evidence type="ECO:0000256" key="4">
    <source>
        <dbReference type="ARBA" id="ARBA00022827"/>
    </source>
</evidence>
<comment type="similarity">
    <text evidence="2">Belongs to the oxygen-dependent FAD-linked oxidoreductase family.</text>
</comment>
<dbReference type="InterPro" id="IPR050416">
    <property type="entry name" value="FAD-linked_Oxidoreductase"/>
</dbReference>
<comment type="caution">
    <text evidence="8">The sequence shown here is derived from an EMBL/GenBank/DDBJ whole genome shotgun (WGS) entry which is preliminary data.</text>
</comment>
<evidence type="ECO:0000256" key="6">
    <source>
        <dbReference type="SAM" id="MobiDB-lite"/>
    </source>
</evidence>
<dbReference type="Proteomes" id="UP001144280">
    <property type="component" value="Unassembled WGS sequence"/>
</dbReference>
<evidence type="ECO:0000256" key="2">
    <source>
        <dbReference type="ARBA" id="ARBA00005466"/>
    </source>
</evidence>
<dbReference type="Gene3D" id="3.30.43.10">
    <property type="entry name" value="Uridine Diphospho-n-acetylenolpyruvylglucosamine Reductase, domain 2"/>
    <property type="match status" value="1"/>
</dbReference>
<dbReference type="InterPro" id="IPR016169">
    <property type="entry name" value="FAD-bd_PCMH_sub2"/>
</dbReference>
<organism evidence="8 9">
    <name type="scientific">Phytohabitans aurantiacus</name>
    <dbReference type="NCBI Taxonomy" id="3016789"/>
    <lineage>
        <taxon>Bacteria</taxon>
        <taxon>Bacillati</taxon>
        <taxon>Actinomycetota</taxon>
        <taxon>Actinomycetes</taxon>
        <taxon>Micromonosporales</taxon>
        <taxon>Micromonosporaceae</taxon>
    </lineage>
</organism>
<keyword evidence="4" id="KW-0274">FAD</keyword>
<dbReference type="InterPro" id="IPR006093">
    <property type="entry name" value="Oxy_OxRdtase_FAD_BS"/>
</dbReference>
<dbReference type="InterPro" id="IPR016167">
    <property type="entry name" value="FAD-bd_PCMH_sub1"/>
</dbReference>